<dbReference type="Gene3D" id="3.40.50.1820">
    <property type="entry name" value="alpha/beta hydrolase"/>
    <property type="match status" value="1"/>
</dbReference>
<keyword evidence="3" id="KW-1185">Reference proteome</keyword>
<accession>A0A516GQR0</accession>
<dbReference type="AlphaFoldDB" id="A0A516GQR0"/>
<dbReference type="RefSeq" id="WP_143380751.1">
    <property type="nucleotide sequence ID" value="NZ_CP041637.1"/>
</dbReference>
<dbReference type="EMBL" id="CP041637">
    <property type="protein sequence ID" value="QDO93862.1"/>
    <property type="molecule type" value="Genomic_DNA"/>
</dbReference>
<dbReference type="OrthoDB" id="9785847at2"/>
<feature type="domain" description="AB hydrolase-1" evidence="1">
    <location>
        <begin position="74"/>
        <end position="174"/>
    </location>
</feature>
<evidence type="ECO:0000313" key="3">
    <source>
        <dbReference type="Proteomes" id="UP000319209"/>
    </source>
</evidence>
<dbReference type="SUPFAM" id="SSF53474">
    <property type="entry name" value="alpha/beta-Hydrolases"/>
    <property type="match status" value="1"/>
</dbReference>
<dbReference type="PANTHER" id="PTHR46438:SF11">
    <property type="entry name" value="LIPASE-RELATED"/>
    <property type="match status" value="1"/>
</dbReference>
<proteinExistence type="predicted"/>
<dbReference type="PANTHER" id="PTHR46438">
    <property type="entry name" value="ALPHA/BETA-HYDROLASES SUPERFAMILY PROTEIN"/>
    <property type="match status" value="1"/>
</dbReference>
<dbReference type="InterPro" id="IPR000073">
    <property type="entry name" value="AB_hydrolase_1"/>
</dbReference>
<dbReference type="GO" id="GO:0016787">
    <property type="term" value="F:hydrolase activity"/>
    <property type="evidence" value="ECO:0007669"/>
    <property type="project" value="UniProtKB-KW"/>
</dbReference>
<dbReference type="Pfam" id="PF00561">
    <property type="entry name" value="Abhydrolase_1"/>
    <property type="match status" value="1"/>
</dbReference>
<protein>
    <submittedName>
        <fullName evidence="2">Alpha/beta hydrolase</fullName>
    </submittedName>
</protein>
<keyword evidence="2" id="KW-0378">Hydrolase</keyword>
<reference evidence="2 3" key="1">
    <citation type="submission" date="2019-07" db="EMBL/GenBank/DDBJ databases">
        <title>Genome sequencing for Formosa sp. PS13.</title>
        <authorList>
            <person name="Park S.-J."/>
        </authorList>
    </citation>
    <scope>NUCLEOTIDE SEQUENCE [LARGE SCALE GENOMIC DNA]</scope>
    <source>
        <strain evidence="2 3">PS13</strain>
    </source>
</reference>
<dbReference type="KEGG" id="fop:FNB79_07660"/>
<name>A0A516GQR0_9FLAO</name>
<evidence type="ECO:0000259" key="1">
    <source>
        <dbReference type="Pfam" id="PF00561"/>
    </source>
</evidence>
<sequence length="275" mass="31097">MKTLIVKSVGSYINILSYLSKPYAANKALNLFIKPRKGRVLKHQIDFLDTAFNEELIYNNQPIMTYRWLGTKDTILLAHGWESNSYRWRPLVTELIKKGHTVVALDAPAHGRSGSKTFNALLYAEYINVVAKRFKPSIIIAHSVGGMATSAFLNKYQLPDLDKLILLGAPSEFKDIISRYVNMLGYNNRITQQLEQTILKRFGVVPKAFSSAKLIRTVDTKGLIIHDKADTIIPYNDALLINKEYKNSTLITTEGLGHSLNDPSVREHIYNFLEA</sequence>
<evidence type="ECO:0000313" key="2">
    <source>
        <dbReference type="EMBL" id="QDO93862.1"/>
    </source>
</evidence>
<dbReference type="Proteomes" id="UP000319209">
    <property type="component" value="Chromosome"/>
</dbReference>
<organism evidence="2 3">
    <name type="scientific">Formosa sediminum</name>
    <dbReference type="NCBI Taxonomy" id="2594004"/>
    <lineage>
        <taxon>Bacteria</taxon>
        <taxon>Pseudomonadati</taxon>
        <taxon>Bacteroidota</taxon>
        <taxon>Flavobacteriia</taxon>
        <taxon>Flavobacteriales</taxon>
        <taxon>Flavobacteriaceae</taxon>
        <taxon>Formosa</taxon>
    </lineage>
</organism>
<dbReference type="InterPro" id="IPR029058">
    <property type="entry name" value="AB_hydrolase_fold"/>
</dbReference>
<gene>
    <name evidence="2" type="ORF">FNB79_07660</name>
</gene>